<comment type="caution">
    <text evidence="2">The sequence shown here is derived from an EMBL/GenBank/DDBJ whole genome shotgun (WGS) entry which is preliminary data.</text>
</comment>
<gene>
    <name evidence="2" type="ORF">PG999_008575</name>
</gene>
<feature type="domain" description="F-box" evidence="1">
    <location>
        <begin position="8"/>
        <end position="53"/>
    </location>
</feature>
<keyword evidence="3" id="KW-1185">Reference proteome</keyword>
<proteinExistence type="predicted"/>
<dbReference type="PROSITE" id="PS50181">
    <property type="entry name" value="FBOX"/>
    <property type="match status" value="1"/>
</dbReference>
<evidence type="ECO:0000313" key="2">
    <source>
        <dbReference type="EMBL" id="KAK8105216.1"/>
    </source>
</evidence>
<dbReference type="EMBL" id="JAQQWP010000008">
    <property type="protein sequence ID" value="KAK8105216.1"/>
    <property type="molecule type" value="Genomic_DNA"/>
</dbReference>
<dbReference type="Gene3D" id="1.25.40.20">
    <property type="entry name" value="Ankyrin repeat-containing domain"/>
    <property type="match status" value="1"/>
</dbReference>
<organism evidence="2 3">
    <name type="scientific">Apiospora kogelbergensis</name>
    <dbReference type="NCBI Taxonomy" id="1337665"/>
    <lineage>
        <taxon>Eukaryota</taxon>
        <taxon>Fungi</taxon>
        <taxon>Dikarya</taxon>
        <taxon>Ascomycota</taxon>
        <taxon>Pezizomycotina</taxon>
        <taxon>Sordariomycetes</taxon>
        <taxon>Xylariomycetidae</taxon>
        <taxon>Amphisphaeriales</taxon>
        <taxon>Apiosporaceae</taxon>
        <taxon>Apiospora</taxon>
    </lineage>
</organism>
<dbReference type="AlphaFoldDB" id="A0AAW0QSI9"/>
<dbReference type="InterPro" id="IPR001810">
    <property type="entry name" value="F-box_dom"/>
</dbReference>
<evidence type="ECO:0000259" key="1">
    <source>
        <dbReference type="PROSITE" id="PS50181"/>
    </source>
</evidence>
<accession>A0AAW0QSI9</accession>
<reference evidence="2 3" key="1">
    <citation type="submission" date="2023-01" db="EMBL/GenBank/DDBJ databases">
        <title>Analysis of 21 Apiospora genomes using comparative genomics revels a genus with tremendous synthesis potential of carbohydrate active enzymes and secondary metabolites.</title>
        <authorList>
            <person name="Sorensen T."/>
        </authorList>
    </citation>
    <scope>NUCLEOTIDE SEQUENCE [LARGE SCALE GENOMIC DNA]</scope>
    <source>
        <strain evidence="2 3">CBS 117206</strain>
    </source>
</reference>
<sequence>MATNYQTELPLLRIPQEVLDNITDRLQISEMRNLALTCKHMHDGIMHKMWDVDNKHDCNALFYSAQHGRVEILKQVIERRALRRLDCPSDEYMRTNALYRYTPSNPLVRALVCGHPVVAKMLLEVGAENTELTHLLSTGSREGIMPINLVLDQMTRTPADDKIQQQWKKVLELLLLRGGPACPSPFPAKRMVSALCQSIHPLISPEITSILIEQGQVREPHLITAFKFSLDHYEMKSAMTLAMEDVARSDPSSEFGRDTRARFEILRAIFVRKW</sequence>
<protein>
    <recommendedName>
        <fullName evidence="1">F-box domain-containing protein</fullName>
    </recommendedName>
</protein>
<dbReference type="SUPFAM" id="SSF48403">
    <property type="entry name" value="Ankyrin repeat"/>
    <property type="match status" value="1"/>
</dbReference>
<dbReference type="Proteomes" id="UP001392437">
    <property type="component" value="Unassembled WGS sequence"/>
</dbReference>
<dbReference type="InterPro" id="IPR036770">
    <property type="entry name" value="Ankyrin_rpt-contain_sf"/>
</dbReference>
<name>A0AAW0QSI9_9PEZI</name>
<evidence type="ECO:0000313" key="3">
    <source>
        <dbReference type="Proteomes" id="UP001392437"/>
    </source>
</evidence>